<dbReference type="SUPFAM" id="SSF101898">
    <property type="entry name" value="NHL repeat"/>
    <property type="match status" value="1"/>
</dbReference>
<evidence type="ECO:0008006" key="9">
    <source>
        <dbReference type="Google" id="ProtNLM"/>
    </source>
</evidence>
<keyword evidence="2" id="KW-0732">Signal</keyword>
<keyword evidence="1" id="KW-0812">Transmembrane</keyword>
<evidence type="ECO:0000313" key="5">
    <source>
        <dbReference type="EMBL" id="MFH5241431.1"/>
    </source>
</evidence>
<evidence type="ECO:0000313" key="4">
    <source>
        <dbReference type="EMBL" id="MFH5229795.1"/>
    </source>
</evidence>
<evidence type="ECO:0000313" key="7">
    <source>
        <dbReference type="Proteomes" id="UP001609176"/>
    </source>
</evidence>
<evidence type="ECO:0000313" key="8">
    <source>
        <dbReference type="Proteomes" id="UP001609219"/>
    </source>
</evidence>
<keyword evidence="1" id="KW-1133">Transmembrane helix</keyword>
<feature type="transmembrane region" description="Helical" evidence="1">
    <location>
        <begin position="308"/>
        <end position="327"/>
    </location>
</feature>
<dbReference type="Proteomes" id="UP001609219">
    <property type="component" value="Unassembled WGS sequence"/>
</dbReference>
<evidence type="ECO:0000256" key="2">
    <source>
        <dbReference type="SAM" id="SignalP"/>
    </source>
</evidence>
<proteinExistence type="predicted"/>
<dbReference type="EMBL" id="JBIMSN010000060">
    <property type="protein sequence ID" value="MFH5229795.1"/>
    <property type="molecule type" value="Genomic_DNA"/>
</dbReference>
<accession>A0ABW7KLX9</accession>
<reference evidence="6 7" key="1">
    <citation type="submission" date="2024-10" db="EMBL/GenBank/DDBJ databases">
        <authorList>
            <person name="Riesco R."/>
        </authorList>
    </citation>
    <scope>NUCLEOTIDE SEQUENCE [LARGE SCALE GENOMIC DNA]</scope>
    <source>
        <strain evidence="5 7">NCIMB 15448</strain>
        <strain evidence="3 6">NCIMB 15449</strain>
        <strain evidence="4 8">NCIMB 15450</strain>
    </source>
</reference>
<evidence type="ECO:0000313" key="6">
    <source>
        <dbReference type="Proteomes" id="UP001609175"/>
    </source>
</evidence>
<feature type="chain" id="PRO_5045033736" description="WD40 repeat domain-containing protein" evidence="2">
    <location>
        <begin position="28"/>
        <end position="330"/>
    </location>
</feature>
<dbReference type="Proteomes" id="UP001609175">
    <property type="component" value="Unassembled WGS sequence"/>
</dbReference>
<dbReference type="EMBL" id="JBIMSP010000006">
    <property type="protein sequence ID" value="MFH5241431.1"/>
    <property type="molecule type" value="Genomic_DNA"/>
</dbReference>
<dbReference type="RefSeq" id="WP_395112148.1">
    <property type="nucleotide sequence ID" value="NZ_JBIMSN010000060.1"/>
</dbReference>
<keyword evidence="1" id="KW-0472">Membrane</keyword>
<dbReference type="EMBL" id="JBIMSO010000002">
    <property type="protein sequence ID" value="MFH5206769.1"/>
    <property type="molecule type" value="Genomic_DNA"/>
</dbReference>
<keyword evidence="8" id="KW-1185">Reference proteome</keyword>
<sequence length="330" mass="34119">MDQWAVGGRRLLAVLAVALVSAGPAAAAPATSETSFETLCTPTDRGLEELSGLAFDGDVMYAIGDSGTDDKLAVLDSDCNMTRWLTVPVDPYDVEDLQFAGGALWLSDTGDNRQVRDTVALTRMSPIDGAGELHRLTYPDGKHDAEALLIEASGRPVIVSKELIGIGAVYVPAGDVAVNDLPSPGPSALVEVGPLPWPGPVTGGAVSADGKVAALRTYGEVYLYWAADGDIAKALTSGPGMRIAVPRQPQGEAVAFTPAGDLVIASEAASGPLPPLQILRGASDLVRPADATESTTSGEPATAWGPTWWAVVALGVAAMVGIAIVWVRRR</sequence>
<organism evidence="5 7">
    <name type="scientific">Antrihabitans spumae</name>
    <dbReference type="NCBI Taxonomy" id="3373370"/>
    <lineage>
        <taxon>Bacteria</taxon>
        <taxon>Bacillati</taxon>
        <taxon>Actinomycetota</taxon>
        <taxon>Actinomycetes</taxon>
        <taxon>Mycobacteriales</taxon>
        <taxon>Nocardiaceae</taxon>
        <taxon>Antrihabitans</taxon>
    </lineage>
</organism>
<dbReference type="Proteomes" id="UP001609176">
    <property type="component" value="Unassembled WGS sequence"/>
</dbReference>
<name>A0ABW7KLX9_9NOCA</name>
<evidence type="ECO:0000256" key="1">
    <source>
        <dbReference type="SAM" id="Phobius"/>
    </source>
</evidence>
<gene>
    <name evidence="5" type="ORF">ACHIPV_05960</name>
    <name evidence="3" type="ORF">ACHIPZ_00780</name>
    <name evidence="4" type="ORF">ACHIRB_14625</name>
</gene>
<feature type="signal peptide" evidence="2">
    <location>
        <begin position="1"/>
        <end position="27"/>
    </location>
</feature>
<comment type="caution">
    <text evidence="5">The sequence shown here is derived from an EMBL/GenBank/DDBJ whole genome shotgun (WGS) entry which is preliminary data.</text>
</comment>
<protein>
    <recommendedName>
        <fullName evidence="9">WD40 repeat domain-containing protein</fullName>
    </recommendedName>
</protein>
<evidence type="ECO:0000313" key="3">
    <source>
        <dbReference type="EMBL" id="MFH5206769.1"/>
    </source>
</evidence>